<name>A0A1K1PMC3_RUMFL</name>
<evidence type="ECO:0000313" key="3">
    <source>
        <dbReference type="Proteomes" id="UP000183461"/>
    </source>
</evidence>
<keyword evidence="1" id="KW-0812">Transmembrane</keyword>
<protein>
    <submittedName>
        <fullName evidence="2">Uncharacterized protein</fullName>
    </submittedName>
</protein>
<gene>
    <name evidence="2" type="ORF">SAMN02910280_2866</name>
</gene>
<feature type="transmembrane region" description="Helical" evidence="1">
    <location>
        <begin position="124"/>
        <end position="148"/>
    </location>
</feature>
<evidence type="ECO:0000313" key="2">
    <source>
        <dbReference type="EMBL" id="SFW48597.1"/>
    </source>
</evidence>
<accession>A0A1K1PMC3</accession>
<keyword evidence="1" id="KW-1133">Transmembrane helix</keyword>
<proteinExistence type="predicted"/>
<feature type="transmembrane region" description="Helical" evidence="1">
    <location>
        <begin position="90"/>
        <end position="112"/>
    </location>
</feature>
<organism evidence="2 3">
    <name type="scientific">Ruminococcus flavefaciens</name>
    <dbReference type="NCBI Taxonomy" id="1265"/>
    <lineage>
        <taxon>Bacteria</taxon>
        <taxon>Bacillati</taxon>
        <taxon>Bacillota</taxon>
        <taxon>Clostridia</taxon>
        <taxon>Eubacteriales</taxon>
        <taxon>Oscillospiraceae</taxon>
        <taxon>Ruminococcus</taxon>
    </lineage>
</organism>
<reference evidence="2 3" key="1">
    <citation type="submission" date="2016-11" db="EMBL/GenBank/DDBJ databases">
        <authorList>
            <person name="Jaros S."/>
            <person name="Januszkiewicz K."/>
            <person name="Wedrychowicz H."/>
        </authorList>
    </citation>
    <scope>NUCLEOTIDE SEQUENCE [LARGE SCALE GENOMIC DNA]</scope>
    <source>
        <strain evidence="2 3">YL228</strain>
    </source>
</reference>
<dbReference type="EMBL" id="FPIP01000009">
    <property type="protein sequence ID" value="SFW48597.1"/>
    <property type="molecule type" value="Genomic_DNA"/>
</dbReference>
<sequence length="338" mass="39225">MSVKTIVSIFLMASLPAMYTKDIILLIADFLFAPLFRFRVKMVSFFGLSFILEEEDKWKFSYTKKSPLIQHSVLRDTRKPIDSFNDKDSVYLNIIEGIVLISVSSAICFAFRELIFKSGKTIPEYFAVGFACFMLLFSLKYVLITVYVHLIVMKRLGGYVEQLIGRLKHGETFSALDLKPVSELGFKNPTFVEQEQYYMVYMGYLAETGNTEAMRQPSHMVMERMRERDFILQDGLKYYWLIYYFSDVEPNKANADLLLQKIGNVIYDDNLPNAKRVLAYYVFNHEHDLERAEELVTEGFAALESGTFTNAERILERSLLTQLNTRIIKAKFNTNTRL</sequence>
<dbReference type="Proteomes" id="UP000183461">
    <property type="component" value="Unassembled WGS sequence"/>
</dbReference>
<feature type="transmembrane region" description="Helical" evidence="1">
    <location>
        <begin position="6"/>
        <end position="32"/>
    </location>
</feature>
<evidence type="ECO:0000256" key="1">
    <source>
        <dbReference type="SAM" id="Phobius"/>
    </source>
</evidence>
<keyword evidence="1" id="KW-0472">Membrane</keyword>
<dbReference type="AlphaFoldDB" id="A0A1K1PMC3"/>